<dbReference type="AlphaFoldDB" id="A0A2C9VZ84"/>
<name>A0A2C9VZ84_MANES</name>
<organism evidence="1">
    <name type="scientific">Manihot esculenta</name>
    <name type="common">Cassava</name>
    <name type="synonym">Jatropha manihot</name>
    <dbReference type="NCBI Taxonomy" id="3983"/>
    <lineage>
        <taxon>Eukaryota</taxon>
        <taxon>Viridiplantae</taxon>
        <taxon>Streptophyta</taxon>
        <taxon>Embryophyta</taxon>
        <taxon>Tracheophyta</taxon>
        <taxon>Spermatophyta</taxon>
        <taxon>Magnoliopsida</taxon>
        <taxon>eudicotyledons</taxon>
        <taxon>Gunneridae</taxon>
        <taxon>Pentapetalae</taxon>
        <taxon>rosids</taxon>
        <taxon>fabids</taxon>
        <taxon>Malpighiales</taxon>
        <taxon>Euphorbiaceae</taxon>
        <taxon>Crotonoideae</taxon>
        <taxon>Manihoteae</taxon>
        <taxon>Manihot</taxon>
    </lineage>
</organism>
<protein>
    <submittedName>
        <fullName evidence="1">Uncharacterized protein</fullName>
    </submittedName>
</protein>
<evidence type="ECO:0000313" key="1">
    <source>
        <dbReference type="EMBL" id="OAY51194.1"/>
    </source>
</evidence>
<sequence length="73" mass="8393">MSVKYALGDLITFVSRTKLCLVYIWDKSVLNLLEITDQIEALPFSLLIQTQTHTSPKKTIARTCYAIRTKEFI</sequence>
<reference evidence="1" key="1">
    <citation type="submission" date="2016-02" db="EMBL/GenBank/DDBJ databases">
        <title>WGS assembly of Manihot esculenta.</title>
        <authorList>
            <person name="Bredeson J.V."/>
            <person name="Prochnik S.E."/>
            <person name="Lyons J.B."/>
            <person name="Schmutz J."/>
            <person name="Grimwood J."/>
            <person name="Vrebalov J."/>
            <person name="Bart R.S."/>
            <person name="Amuge T."/>
            <person name="Ferguson M.E."/>
            <person name="Green R."/>
            <person name="Putnam N."/>
            <person name="Stites J."/>
            <person name="Rounsley S."/>
            <person name="Rokhsar D.S."/>
        </authorList>
    </citation>
    <scope>NUCLEOTIDE SEQUENCE [LARGE SCALE GENOMIC DNA]</scope>
    <source>
        <tissue evidence="1">Leaf</tissue>
    </source>
</reference>
<proteinExistence type="predicted"/>
<gene>
    <name evidence="1" type="ORF">MANES_05G195700</name>
</gene>
<dbReference type="EMBL" id="CM004391">
    <property type="protein sequence ID" value="OAY51194.1"/>
    <property type="molecule type" value="Genomic_DNA"/>
</dbReference>
<accession>A0A2C9VZ84</accession>